<feature type="chain" id="PRO_5031279831" description="SET domain-containing protein" evidence="2">
    <location>
        <begin position="29"/>
        <end position="567"/>
    </location>
</feature>
<evidence type="ECO:0000259" key="3">
    <source>
        <dbReference type="PROSITE" id="PS50280"/>
    </source>
</evidence>
<dbReference type="SUPFAM" id="SSF82199">
    <property type="entry name" value="SET domain"/>
    <property type="match status" value="1"/>
</dbReference>
<accession>A0A7S2P6X0</accession>
<reference evidence="4" key="1">
    <citation type="submission" date="2021-01" db="EMBL/GenBank/DDBJ databases">
        <authorList>
            <person name="Corre E."/>
            <person name="Pelletier E."/>
            <person name="Niang G."/>
            <person name="Scheremetjew M."/>
            <person name="Finn R."/>
            <person name="Kale V."/>
            <person name="Holt S."/>
            <person name="Cochrane G."/>
            <person name="Meng A."/>
            <person name="Brown T."/>
            <person name="Cohen L."/>
        </authorList>
    </citation>
    <scope>NUCLEOTIDE SEQUENCE</scope>
    <source>
        <strain evidence="4">SM1012Den-03</strain>
    </source>
</reference>
<proteinExistence type="predicted"/>
<dbReference type="InterPro" id="IPR046341">
    <property type="entry name" value="SET_dom_sf"/>
</dbReference>
<sequence>MTFATSSQIIRLAIVLLYAVLTSNVADASSSASVNENTTGKSHQCGDKDGVCMSSSDQADVPIQRNRASAECTLVMAPSGLENGGWGIFTLTPRIKDEVLNQYGDVVIQITDPNPHTAAGMRRLVWDYLWEGQLLAGHYEGFQRVYSAVPGIGSLANGRTKGYNAVGGYPAVGNLGLDRVFSPGAGAFTHYENYTWTASKDLDAGDEIFISYGEHWMNERSLTDGTAWKRDVSDLRQFGYCLDNIIPGTSLIEHAGRGAFASRDLEQDSIIAPVPLLSLSISSLEILKERQDGTVEKATQLLLNYCYGHANSSTLLFPYSNGVNMVNHHSAKANVKLRWLEGSELIPHSLNAKYMLEMVALRDISKGEEIYLDYGSDWEEAWKTHVDNWRPDPVDVKHYAHKMNTDANFSVIRTLEEQHSNPYPDSIFTSCYYKLEPNAIDKLKTTKQSVGTYNPSMIAPRNLRPCLVIQRRELPASSSREGREEHNAMAYTVHVLNRPTLDAAQRIPRGHRHFVNVPRNAILFSEKTYTSDQHLVNAFRKEIGLGDAFPEQWEDLKLLSSQMAQLA</sequence>
<evidence type="ECO:0000256" key="2">
    <source>
        <dbReference type="SAM" id="SignalP"/>
    </source>
</evidence>
<dbReference type="Pfam" id="PF00856">
    <property type="entry name" value="SET"/>
    <property type="match status" value="1"/>
</dbReference>
<gene>
    <name evidence="4" type="ORF">SMAR0320_LOCUS3819</name>
</gene>
<feature type="signal peptide" evidence="2">
    <location>
        <begin position="1"/>
        <end position="28"/>
    </location>
</feature>
<dbReference type="PROSITE" id="PS50280">
    <property type="entry name" value="SET"/>
    <property type="match status" value="1"/>
</dbReference>
<keyword evidence="2" id="KW-0732">Signal</keyword>
<organism evidence="4">
    <name type="scientific">Skeletonema marinoi</name>
    <dbReference type="NCBI Taxonomy" id="267567"/>
    <lineage>
        <taxon>Eukaryota</taxon>
        <taxon>Sar</taxon>
        <taxon>Stramenopiles</taxon>
        <taxon>Ochrophyta</taxon>
        <taxon>Bacillariophyta</taxon>
        <taxon>Coscinodiscophyceae</taxon>
        <taxon>Thalassiosirophycidae</taxon>
        <taxon>Thalassiosirales</taxon>
        <taxon>Skeletonemataceae</taxon>
        <taxon>Skeletonema</taxon>
        <taxon>Skeletonema marinoi-dohrnii complex</taxon>
    </lineage>
</organism>
<dbReference type="InterPro" id="IPR001214">
    <property type="entry name" value="SET_dom"/>
</dbReference>
<feature type="region of interest" description="Disordered" evidence="1">
    <location>
        <begin position="31"/>
        <end position="51"/>
    </location>
</feature>
<protein>
    <recommendedName>
        <fullName evidence="3">SET domain-containing protein</fullName>
    </recommendedName>
</protein>
<name>A0A7S2P6X0_9STRA</name>
<feature type="domain" description="SET" evidence="3">
    <location>
        <begin position="243"/>
        <end position="375"/>
    </location>
</feature>
<dbReference type="EMBL" id="HBGZ01005505">
    <property type="protein sequence ID" value="CAD9582202.1"/>
    <property type="molecule type" value="Transcribed_RNA"/>
</dbReference>
<dbReference type="Gene3D" id="2.170.270.10">
    <property type="entry name" value="SET domain"/>
    <property type="match status" value="1"/>
</dbReference>
<dbReference type="AlphaFoldDB" id="A0A7S2P6X0"/>
<evidence type="ECO:0000256" key="1">
    <source>
        <dbReference type="SAM" id="MobiDB-lite"/>
    </source>
</evidence>
<evidence type="ECO:0000313" key="4">
    <source>
        <dbReference type="EMBL" id="CAD9582202.1"/>
    </source>
</evidence>